<name>X0K3F1_FUSO5</name>
<dbReference type="EMBL" id="JH658314">
    <property type="protein sequence ID" value="EXL91584.1"/>
    <property type="molecule type" value="Genomic_DNA"/>
</dbReference>
<accession>X0K3F1</accession>
<gene>
    <name evidence="2" type="ORF">FOIG_15236</name>
</gene>
<feature type="compositionally biased region" description="Basic and acidic residues" evidence="1">
    <location>
        <begin position="141"/>
        <end position="150"/>
    </location>
</feature>
<evidence type="ECO:0000313" key="2">
    <source>
        <dbReference type="EMBL" id="EXL91584.1"/>
    </source>
</evidence>
<feature type="compositionally biased region" description="Basic and acidic residues" evidence="1">
    <location>
        <begin position="116"/>
        <end position="125"/>
    </location>
</feature>
<dbReference type="RefSeq" id="XP_031053674.1">
    <property type="nucleotide sequence ID" value="XM_031216589.1"/>
</dbReference>
<dbReference type="AlphaFoldDB" id="X0K3F1"/>
<sequence length="156" mass="17662">MTSPDERIRGDNIRKYFAELCGQAKNDTIHNFLERYRKHAQELLNIIESEPEPDLAQTLQTSVTEIGPLIPSEQPATPEAIRPQQELTDISPCDCFTVGQQLRLVFERLTLGPSTAEKRAQRGRVDDDDTDGQPAAKRRKLSDGRSSHRLSDRHRG</sequence>
<dbReference type="VEuPathDB" id="FungiDB:FOIG_15236"/>
<dbReference type="Proteomes" id="UP000030685">
    <property type="component" value="Unassembled WGS sequence"/>
</dbReference>
<evidence type="ECO:0000256" key="1">
    <source>
        <dbReference type="SAM" id="MobiDB-lite"/>
    </source>
</evidence>
<proteinExistence type="predicted"/>
<reference evidence="2" key="2">
    <citation type="submission" date="2012-05" db="EMBL/GenBank/DDBJ databases">
        <title>The Genome Annotation of Fusarium oxysporum II5.</title>
        <authorList>
            <consortium name="The Broad Institute Genomics Platform"/>
            <person name="Ma L.-J."/>
            <person name="Corby-Kistler H."/>
            <person name="Broz K."/>
            <person name="Gale L.R."/>
            <person name="Jonkers W."/>
            <person name="O'Donnell K."/>
            <person name="Ploetz R."/>
            <person name="Steinberg C."/>
            <person name="Schwartz D.C."/>
            <person name="VanEtten H."/>
            <person name="Zhou S."/>
            <person name="Young S.K."/>
            <person name="Zeng Q."/>
            <person name="Gargeya S."/>
            <person name="Fitzgerald M."/>
            <person name="Abouelleil A."/>
            <person name="Alvarado L."/>
            <person name="Chapman S.B."/>
            <person name="Gainer-Dewar J."/>
            <person name="Goldberg J."/>
            <person name="Griggs A."/>
            <person name="Gujja S."/>
            <person name="Hansen M."/>
            <person name="Howarth C."/>
            <person name="Imamovic A."/>
            <person name="Ireland A."/>
            <person name="Larimer J."/>
            <person name="McCowan C."/>
            <person name="Murphy C."/>
            <person name="Pearson M."/>
            <person name="Poon T.W."/>
            <person name="Priest M."/>
            <person name="Roberts A."/>
            <person name="Saif S."/>
            <person name="Shea T."/>
            <person name="Sykes S."/>
            <person name="Wortman J."/>
            <person name="Nusbaum C."/>
            <person name="Birren B."/>
        </authorList>
    </citation>
    <scope>NUCLEOTIDE SEQUENCE</scope>
    <source>
        <strain evidence="2">54006</strain>
    </source>
</reference>
<feature type="region of interest" description="Disordered" evidence="1">
    <location>
        <begin position="115"/>
        <end position="156"/>
    </location>
</feature>
<dbReference type="HOGENOM" id="CLU_142373_0_0_1"/>
<dbReference type="GeneID" id="42040411"/>
<organism evidence="2">
    <name type="scientific">Fusarium odoratissimum (strain NRRL 54006)</name>
    <dbReference type="NCBI Taxonomy" id="1089451"/>
    <lineage>
        <taxon>Eukaryota</taxon>
        <taxon>Fungi</taxon>
        <taxon>Dikarya</taxon>
        <taxon>Ascomycota</taxon>
        <taxon>Pezizomycotina</taxon>
        <taxon>Sordariomycetes</taxon>
        <taxon>Hypocreomycetidae</taxon>
        <taxon>Hypocreales</taxon>
        <taxon>Nectriaceae</taxon>
        <taxon>Fusarium</taxon>
        <taxon>Fusarium oxysporum species complex</taxon>
        <taxon>Fusarium oxysporum f. sp. cubense (strain race 4)</taxon>
    </lineage>
</organism>
<protein>
    <submittedName>
        <fullName evidence="2">Uncharacterized protein</fullName>
    </submittedName>
</protein>
<reference evidence="2" key="1">
    <citation type="submission" date="2011-11" db="EMBL/GenBank/DDBJ databases">
        <title>The Genome Sequence of Fusarium oxysporum II5.</title>
        <authorList>
            <consortium name="The Broad Institute Genome Sequencing Platform"/>
            <person name="Ma L.-J."/>
            <person name="Gale L.R."/>
            <person name="Schwartz D.C."/>
            <person name="Zhou S."/>
            <person name="Corby-Kistler H."/>
            <person name="Young S.K."/>
            <person name="Zeng Q."/>
            <person name="Gargeya S."/>
            <person name="Fitzgerald M."/>
            <person name="Haas B."/>
            <person name="Abouelleil A."/>
            <person name="Alvarado L."/>
            <person name="Arachchi H.M."/>
            <person name="Berlin A."/>
            <person name="Brown A."/>
            <person name="Chapman S.B."/>
            <person name="Chen Z."/>
            <person name="Dunbar C."/>
            <person name="Freedman E."/>
            <person name="Gearin G."/>
            <person name="Goldberg J."/>
            <person name="Griggs A."/>
            <person name="Gujja S."/>
            <person name="Heiman D."/>
            <person name="Howarth C."/>
            <person name="Larson L."/>
            <person name="Lui A."/>
            <person name="MacDonald P.J.P."/>
            <person name="Montmayeur A."/>
            <person name="Murphy C."/>
            <person name="Neiman D."/>
            <person name="Pearson M."/>
            <person name="Priest M."/>
            <person name="Roberts A."/>
            <person name="Saif S."/>
            <person name="Shea T."/>
            <person name="Shenoy N."/>
            <person name="Sisk P."/>
            <person name="Stolte C."/>
            <person name="Sykes S."/>
            <person name="Wortman J."/>
            <person name="Nusbaum C."/>
            <person name="Birren B."/>
        </authorList>
    </citation>
    <scope>NUCLEOTIDE SEQUENCE [LARGE SCALE GENOMIC DNA]</scope>
    <source>
        <strain evidence="2">54006</strain>
    </source>
</reference>